<evidence type="ECO:0000256" key="4">
    <source>
        <dbReference type="ARBA" id="ARBA00022636"/>
    </source>
</evidence>
<dbReference type="PROSITE" id="PS50883">
    <property type="entry name" value="EAL"/>
    <property type="match status" value="1"/>
</dbReference>
<evidence type="ECO:0000256" key="6">
    <source>
        <dbReference type="ARBA" id="ARBA00022801"/>
    </source>
</evidence>
<keyword evidence="8" id="KW-0472">Membrane</keyword>
<dbReference type="Proteomes" id="UP000250675">
    <property type="component" value="Unassembled WGS sequence"/>
</dbReference>
<gene>
    <name evidence="12" type="primary">ycgG_2</name>
    <name evidence="12" type="ORF">NCTC9645_00768</name>
</gene>
<evidence type="ECO:0000256" key="7">
    <source>
        <dbReference type="ARBA" id="ARBA00022989"/>
    </source>
</evidence>
<evidence type="ECO:0000256" key="2">
    <source>
        <dbReference type="ARBA" id="ARBA00012282"/>
    </source>
</evidence>
<sequence>MQTAQKVITAYRHKRIIVCLLVALATLGATLAIRFISQRSVNEDYIRTAATQRVAALNDILRPLSAQRATLLPLVGKPCPDIHLTLRKMAASLQTIRSVALVTSGIVYCSSIFGPRQADLHRLQPALPAPRPLLLFSNDSSLLKGSPVLIQWYPAAESGLDGVMLVVNIELLGTLILNEKSALISDVSLQVGDRYFSSRHGLLEKAHVPQGTVIYRQRSTEFPFTVNINGPGASAIALEELPGELPLALIFSLLMTGIAWLATAGRMSFSREISLGISAREFALWCQPLQDARSGLCCGVEILLRWNNPRRGTISPEVFIPIAEGNNLIIPLTRYVIAETARRLDAFPRDRHFHIAINVAVRHFANGLLLRDLHNYWFSVDPVQQLVVELTERDVLQDGDQHMAEHLHFKGVQLAIDDFGTGNTSLSWLEKLRPDVLKIDRSFTSSVGIDSVNATVTDIIIALANRLHIVTVAEGVETLEQENYLRSHGVDVLQGFYYARPMPVEAFPAWLASREESESESESEGEGESETTE</sequence>
<accession>A0A2X3C5D7</accession>
<dbReference type="GO" id="GO:0005886">
    <property type="term" value="C:plasma membrane"/>
    <property type="evidence" value="ECO:0007669"/>
    <property type="project" value="UniProtKB-SubCell"/>
</dbReference>
<keyword evidence="3" id="KW-1003">Cell membrane</keyword>
<keyword evidence="5" id="KW-0812">Transmembrane</keyword>
<evidence type="ECO:0000313" key="12">
    <source>
        <dbReference type="EMBL" id="SQC11982.1"/>
    </source>
</evidence>
<dbReference type="EC" id="3.1.4.52" evidence="2"/>
<feature type="domain" description="EAL" evidence="11">
    <location>
        <begin position="266"/>
        <end position="515"/>
    </location>
</feature>
<dbReference type="Pfam" id="PF00563">
    <property type="entry name" value="EAL"/>
    <property type="match status" value="1"/>
</dbReference>
<dbReference type="SUPFAM" id="SSF141868">
    <property type="entry name" value="EAL domain-like"/>
    <property type="match status" value="1"/>
</dbReference>
<name>A0A2X3C5D7_KLEPN</name>
<dbReference type="InterPro" id="IPR035919">
    <property type="entry name" value="EAL_sf"/>
</dbReference>
<feature type="region of interest" description="Disordered" evidence="10">
    <location>
        <begin position="511"/>
        <end position="533"/>
    </location>
</feature>
<evidence type="ECO:0000256" key="1">
    <source>
        <dbReference type="ARBA" id="ARBA00004651"/>
    </source>
</evidence>
<reference evidence="12 13" key="1">
    <citation type="submission" date="2018-06" db="EMBL/GenBank/DDBJ databases">
        <authorList>
            <consortium name="Pathogen Informatics"/>
            <person name="Doyle S."/>
        </authorList>
    </citation>
    <scope>NUCLEOTIDE SEQUENCE [LARGE SCALE GENOMIC DNA]</scope>
    <source>
        <strain evidence="12 13">NCTC9645</strain>
    </source>
</reference>
<dbReference type="Gene3D" id="3.20.20.450">
    <property type="entry name" value="EAL domain"/>
    <property type="match status" value="1"/>
</dbReference>
<protein>
    <recommendedName>
        <fullName evidence="2">cyclic-guanylate-specific phosphodiesterase</fullName>
        <ecNumber evidence="2">3.1.4.52</ecNumber>
    </recommendedName>
</protein>
<dbReference type="PANTHER" id="PTHR33121:SF79">
    <property type="entry name" value="CYCLIC DI-GMP PHOSPHODIESTERASE PDED-RELATED"/>
    <property type="match status" value="1"/>
</dbReference>
<dbReference type="Pfam" id="PF12792">
    <property type="entry name" value="CSS-motif"/>
    <property type="match status" value="1"/>
</dbReference>
<dbReference type="AlphaFoldDB" id="A0A2X3C5D7"/>
<organism evidence="12 13">
    <name type="scientific">Klebsiella pneumoniae</name>
    <dbReference type="NCBI Taxonomy" id="573"/>
    <lineage>
        <taxon>Bacteria</taxon>
        <taxon>Pseudomonadati</taxon>
        <taxon>Pseudomonadota</taxon>
        <taxon>Gammaproteobacteria</taxon>
        <taxon>Enterobacterales</taxon>
        <taxon>Enterobacteriaceae</taxon>
        <taxon>Klebsiella/Raoultella group</taxon>
        <taxon>Klebsiella</taxon>
        <taxon>Klebsiella pneumoniae complex</taxon>
    </lineage>
</organism>
<dbReference type="EMBL" id="UASO01000003">
    <property type="protein sequence ID" value="SQC11982.1"/>
    <property type="molecule type" value="Genomic_DNA"/>
</dbReference>
<dbReference type="SMART" id="SM00052">
    <property type="entry name" value="EAL"/>
    <property type="match status" value="1"/>
</dbReference>
<dbReference type="PANTHER" id="PTHR33121">
    <property type="entry name" value="CYCLIC DI-GMP PHOSPHODIESTERASE PDEF"/>
    <property type="match status" value="1"/>
</dbReference>
<evidence type="ECO:0000256" key="3">
    <source>
        <dbReference type="ARBA" id="ARBA00022475"/>
    </source>
</evidence>
<keyword evidence="6" id="KW-0378">Hydrolase</keyword>
<dbReference type="CDD" id="cd01948">
    <property type="entry name" value="EAL"/>
    <property type="match status" value="1"/>
</dbReference>
<evidence type="ECO:0000256" key="9">
    <source>
        <dbReference type="ARBA" id="ARBA00034290"/>
    </source>
</evidence>
<evidence type="ECO:0000256" key="5">
    <source>
        <dbReference type="ARBA" id="ARBA00022692"/>
    </source>
</evidence>
<comment type="subcellular location">
    <subcellularLocation>
        <location evidence="1">Cell membrane</location>
        <topology evidence="1">Multi-pass membrane protein</topology>
    </subcellularLocation>
</comment>
<keyword evidence="4" id="KW-0973">c-di-GMP</keyword>
<evidence type="ECO:0000256" key="8">
    <source>
        <dbReference type="ARBA" id="ARBA00023136"/>
    </source>
</evidence>
<dbReference type="GO" id="GO:0071111">
    <property type="term" value="F:cyclic-guanylate-specific phosphodiesterase activity"/>
    <property type="evidence" value="ECO:0007669"/>
    <property type="project" value="UniProtKB-EC"/>
</dbReference>
<comment type="catalytic activity">
    <reaction evidence="9">
        <text>3',3'-c-di-GMP + H2O = 5'-phosphoguanylyl(3'-&gt;5')guanosine + H(+)</text>
        <dbReference type="Rhea" id="RHEA:24902"/>
        <dbReference type="ChEBI" id="CHEBI:15377"/>
        <dbReference type="ChEBI" id="CHEBI:15378"/>
        <dbReference type="ChEBI" id="CHEBI:58754"/>
        <dbReference type="ChEBI" id="CHEBI:58805"/>
        <dbReference type="EC" id="3.1.4.52"/>
    </reaction>
</comment>
<dbReference type="InterPro" id="IPR050706">
    <property type="entry name" value="Cyclic-di-GMP_PDE-like"/>
</dbReference>
<evidence type="ECO:0000259" key="11">
    <source>
        <dbReference type="PROSITE" id="PS50883"/>
    </source>
</evidence>
<proteinExistence type="predicted"/>
<dbReference type="InterPro" id="IPR001633">
    <property type="entry name" value="EAL_dom"/>
</dbReference>
<evidence type="ECO:0000313" key="13">
    <source>
        <dbReference type="Proteomes" id="UP000250675"/>
    </source>
</evidence>
<evidence type="ECO:0000256" key="10">
    <source>
        <dbReference type="SAM" id="MobiDB-lite"/>
    </source>
</evidence>
<feature type="compositionally biased region" description="Acidic residues" evidence="10">
    <location>
        <begin position="517"/>
        <end position="533"/>
    </location>
</feature>
<keyword evidence="7" id="KW-1133">Transmembrane helix</keyword>
<dbReference type="InterPro" id="IPR024744">
    <property type="entry name" value="CSS-motif_dom"/>
</dbReference>